<dbReference type="InterPro" id="IPR027417">
    <property type="entry name" value="P-loop_NTPase"/>
</dbReference>
<organism evidence="1 2">
    <name type="scientific">Methylocystis borbori</name>
    <dbReference type="NCBI Taxonomy" id="3118750"/>
    <lineage>
        <taxon>Bacteria</taxon>
        <taxon>Pseudomonadati</taxon>
        <taxon>Pseudomonadota</taxon>
        <taxon>Alphaproteobacteria</taxon>
        <taxon>Hyphomicrobiales</taxon>
        <taxon>Methylocystaceae</taxon>
        <taxon>Methylocystis</taxon>
    </lineage>
</organism>
<dbReference type="Proteomes" id="UP001350748">
    <property type="component" value="Unassembled WGS sequence"/>
</dbReference>
<accession>A0ABU7XES1</accession>
<keyword evidence="2" id="KW-1185">Reference proteome</keyword>
<dbReference type="EMBL" id="JAZHYN010000009">
    <property type="protein sequence ID" value="MEF3365882.1"/>
    <property type="molecule type" value="Genomic_DNA"/>
</dbReference>
<reference evidence="1 2" key="1">
    <citation type="submission" date="2024-02" db="EMBL/GenBank/DDBJ databases">
        <authorList>
            <person name="Grouzdev D."/>
        </authorList>
    </citation>
    <scope>NUCLEOTIDE SEQUENCE [LARGE SCALE GENOMIC DNA]</scope>
    <source>
        <strain evidence="1 2">9N</strain>
    </source>
</reference>
<proteinExistence type="predicted"/>
<dbReference type="SUPFAM" id="SSF52540">
    <property type="entry name" value="P-loop containing nucleoside triphosphate hydrolases"/>
    <property type="match status" value="1"/>
</dbReference>
<feature type="non-terminal residue" evidence="1">
    <location>
        <position position="162"/>
    </location>
</feature>
<name>A0ABU7XES1_9HYPH</name>
<gene>
    <name evidence="1" type="ORF">V3H18_04970</name>
</gene>
<dbReference type="Gene3D" id="3.40.50.300">
    <property type="entry name" value="P-loop containing nucleotide triphosphate hydrolases"/>
    <property type="match status" value="1"/>
</dbReference>
<protein>
    <submittedName>
        <fullName evidence="1">Uncharacterized protein</fullName>
    </submittedName>
</protein>
<sequence length="162" mass="16233">MNNPLASLRKSLACAHSAGPSETIALGSPDLDRPLGGGLLRAALHEAYAETGADAAAATGFALALARRAMAGSGKPLLWAREEALLAEAGAPYPPGLADIGLDPAAVAFIRARDAKEALQAGAEAGRCATVGATLIEIFGEARAYDLTASRRLSLAAADAGA</sequence>
<evidence type="ECO:0000313" key="1">
    <source>
        <dbReference type="EMBL" id="MEF3365882.1"/>
    </source>
</evidence>
<comment type="caution">
    <text evidence="1">The sequence shown here is derived from an EMBL/GenBank/DDBJ whole genome shotgun (WGS) entry which is preliminary data.</text>
</comment>
<evidence type="ECO:0000313" key="2">
    <source>
        <dbReference type="Proteomes" id="UP001350748"/>
    </source>
</evidence>